<protein>
    <submittedName>
        <fullName evidence="1">Uncharacterized protein</fullName>
    </submittedName>
</protein>
<evidence type="ECO:0000313" key="1">
    <source>
        <dbReference type="EMBL" id="VDD04385.1"/>
    </source>
</evidence>
<sequence>MEFMKSLGKGSYGSVDLMRLTKPNGTEPCYVPCSEKLLRSRLRVSPQRVSDTF</sequence>
<proteinExistence type="predicted"/>
<reference evidence="1" key="1">
    <citation type="submission" date="2018-11" db="EMBL/GenBank/DDBJ databases">
        <authorList>
            <consortium name="Genoscope - CEA"/>
            <person name="William W."/>
        </authorList>
    </citation>
    <scope>NUCLEOTIDE SEQUENCE</scope>
</reference>
<organism evidence="1">
    <name type="scientific">Brassica oleracea</name>
    <name type="common">Wild cabbage</name>
    <dbReference type="NCBI Taxonomy" id="3712"/>
    <lineage>
        <taxon>Eukaryota</taxon>
        <taxon>Viridiplantae</taxon>
        <taxon>Streptophyta</taxon>
        <taxon>Embryophyta</taxon>
        <taxon>Tracheophyta</taxon>
        <taxon>Spermatophyta</taxon>
        <taxon>Magnoliopsida</taxon>
        <taxon>eudicotyledons</taxon>
        <taxon>Gunneridae</taxon>
        <taxon>Pentapetalae</taxon>
        <taxon>rosids</taxon>
        <taxon>malvids</taxon>
        <taxon>Brassicales</taxon>
        <taxon>Brassicaceae</taxon>
        <taxon>Brassiceae</taxon>
        <taxon>Brassica</taxon>
    </lineage>
</organism>
<dbReference type="AlphaFoldDB" id="A0A3P6C0Q9"/>
<gene>
    <name evidence="1" type="ORF">BOLC4T21984H</name>
</gene>
<name>A0A3P6C0Q9_BRAOL</name>
<dbReference type="EMBL" id="LR031873">
    <property type="protein sequence ID" value="VDD04385.1"/>
    <property type="molecule type" value="Genomic_DNA"/>
</dbReference>
<accession>A0A3P6C0Q9</accession>